<evidence type="ECO:0000313" key="3">
    <source>
        <dbReference type="EMBL" id="GAA5156421.1"/>
    </source>
</evidence>
<reference evidence="4" key="1">
    <citation type="journal article" date="2019" name="Int. J. Syst. Evol. Microbiol.">
        <title>The Global Catalogue of Microorganisms (GCM) 10K type strain sequencing project: providing services to taxonomists for standard genome sequencing and annotation.</title>
        <authorList>
            <consortium name="The Broad Institute Genomics Platform"/>
            <consortium name="The Broad Institute Genome Sequencing Center for Infectious Disease"/>
            <person name="Wu L."/>
            <person name="Ma J."/>
        </authorList>
    </citation>
    <scope>NUCLEOTIDE SEQUENCE [LARGE SCALE GENOMIC DNA]</scope>
    <source>
        <strain evidence="4">JCM 18303</strain>
    </source>
</reference>
<feature type="compositionally biased region" description="Low complexity" evidence="1">
    <location>
        <begin position="100"/>
        <end position="116"/>
    </location>
</feature>
<name>A0ABP9Q490_9PSEU</name>
<keyword evidence="4" id="KW-1185">Reference proteome</keyword>
<proteinExistence type="predicted"/>
<protein>
    <recommendedName>
        <fullName evidence="2">PASTA domain-containing protein</fullName>
    </recommendedName>
</protein>
<dbReference type="Gene3D" id="3.30.10.20">
    <property type="match status" value="1"/>
</dbReference>
<dbReference type="Proteomes" id="UP001428817">
    <property type="component" value="Unassembled WGS sequence"/>
</dbReference>
<accession>A0ABP9Q490</accession>
<comment type="caution">
    <text evidence="3">The sequence shown here is derived from an EMBL/GenBank/DDBJ whole genome shotgun (WGS) entry which is preliminary data.</text>
</comment>
<dbReference type="Pfam" id="PF03793">
    <property type="entry name" value="PASTA"/>
    <property type="match status" value="1"/>
</dbReference>
<evidence type="ECO:0000259" key="2">
    <source>
        <dbReference type="Pfam" id="PF03793"/>
    </source>
</evidence>
<dbReference type="EMBL" id="BAABJP010000013">
    <property type="protein sequence ID" value="GAA5156421.1"/>
    <property type="molecule type" value="Genomic_DNA"/>
</dbReference>
<dbReference type="InterPro" id="IPR005543">
    <property type="entry name" value="PASTA_dom"/>
</dbReference>
<organism evidence="3 4">
    <name type="scientific">Pseudonocardia eucalypti</name>
    <dbReference type="NCBI Taxonomy" id="648755"/>
    <lineage>
        <taxon>Bacteria</taxon>
        <taxon>Bacillati</taxon>
        <taxon>Actinomycetota</taxon>
        <taxon>Actinomycetes</taxon>
        <taxon>Pseudonocardiales</taxon>
        <taxon>Pseudonocardiaceae</taxon>
        <taxon>Pseudonocardia</taxon>
    </lineage>
</organism>
<feature type="domain" description="PASTA" evidence="2">
    <location>
        <begin position="24"/>
        <end position="83"/>
    </location>
</feature>
<evidence type="ECO:0000313" key="4">
    <source>
        <dbReference type="Proteomes" id="UP001428817"/>
    </source>
</evidence>
<evidence type="ECO:0000256" key="1">
    <source>
        <dbReference type="SAM" id="MobiDB-lite"/>
    </source>
</evidence>
<feature type="region of interest" description="Disordered" evidence="1">
    <location>
        <begin position="83"/>
        <end position="116"/>
    </location>
</feature>
<sequence>MGCVDNAGGRILRWCMARREVLTVVPNLVGLGLRAAQDVALDAQLLAVDADPADHAGAAGVVAAQAPGPGCYLPPGSPVCIWVPTDRGGPEGRDGGGGARLPTGPVTVTPAGTKPR</sequence>
<gene>
    <name evidence="3" type="ORF">GCM10023321_32120</name>
</gene>